<proteinExistence type="predicted"/>
<evidence type="ECO:0000313" key="1">
    <source>
        <dbReference type="EMBL" id="EGH25079.1"/>
    </source>
</evidence>
<dbReference type="EMBL" id="AEAG01001120">
    <property type="protein sequence ID" value="EGH25079.1"/>
    <property type="molecule type" value="Genomic_DNA"/>
</dbReference>
<sequence>MRHVHQVHGLAGQIDHLHADLEQPAGRAQGHARAGPVMVAEALHVFIGAAEAQISAVLVFACLQPGIVHRCAGHFAVQRVIILGLRATVAQQAAVKHEAAVGADHAGTGPRLGEHIEHGQINAVEFGRPDHLPLPRQDYQLAAAVFQ</sequence>
<dbReference type="AlphaFoldDB" id="A0A656GHQ2"/>
<reference evidence="1 2" key="1">
    <citation type="journal article" date="2011" name="PLoS Pathog.">
        <title>Dynamic evolution of pathogenicity revealed by sequencing and comparative genomics of 19 Pseudomonas syringae isolates.</title>
        <authorList>
            <person name="Baltrus D.A."/>
            <person name="Nishimura M.T."/>
            <person name="Romanchuk A."/>
            <person name="Chang J.H."/>
            <person name="Mukhtar M.S."/>
            <person name="Cherkis K."/>
            <person name="Roach J."/>
            <person name="Grant S.R."/>
            <person name="Jones C.D."/>
            <person name="Dangl J.L."/>
        </authorList>
    </citation>
    <scope>NUCLEOTIDE SEQUENCE [LARGE SCALE GENOMIC DNA]</scope>
    <source>
        <strain evidence="1 2">301020</strain>
    </source>
</reference>
<name>A0A656GHQ2_PSEA0</name>
<organism evidence="1 2">
    <name type="scientific">Pseudomonas amygdali pv. mori str. 301020</name>
    <dbReference type="NCBI Taxonomy" id="629261"/>
    <lineage>
        <taxon>Bacteria</taxon>
        <taxon>Pseudomonadati</taxon>
        <taxon>Pseudomonadota</taxon>
        <taxon>Gammaproteobacteria</taxon>
        <taxon>Pseudomonadales</taxon>
        <taxon>Pseudomonadaceae</taxon>
        <taxon>Pseudomonas</taxon>
        <taxon>Pseudomonas amygdali</taxon>
    </lineage>
</organism>
<gene>
    <name evidence="1" type="ORF">PSYMO_27939</name>
</gene>
<comment type="caution">
    <text evidence="1">The sequence shown here is derived from an EMBL/GenBank/DDBJ whole genome shotgun (WGS) entry which is preliminary data.</text>
</comment>
<protein>
    <submittedName>
        <fullName evidence="1">Uncharacterized protein</fullName>
    </submittedName>
</protein>
<dbReference type="Proteomes" id="UP000003465">
    <property type="component" value="Unassembled WGS sequence"/>
</dbReference>
<evidence type="ECO:0000313" key="2">
    <source>
        <dbReference type="Proteomes" id="UP000003465"/>
    </source>
</evidence>
<accession>A0A656GHQ2</accession>